<evidence type="ECO:0000256" key="6">
    <source>
        <dbReference type="ARBA" id="ARBA00022989"/>
    </source>
</evidence>
<feature type="transmembrane region" description="Helical" evidence="8">
    <location>
        <begin position="241"/>
        <end position="264"/>
    </location>
</feature>
<evidence type="ECO:0000256" key="3">
    <source>
        <dbReference type="ARBA" id="ARBA00022428"/>
    </source>
</evidence>
<feature type="transmembrane region" description="Helical" evidence="8">
    <location>
        <begin position="114"/>
        <end position="133"/>
    </location>
</feature>
<comment type="subcellular location">
    <subcellularLocation>
        <location evidence="1">Membrane</location>
        <topology evidence="1">Multi-pass membrane protein</topology>
    </subcellularLocation>
</comment>
<dbReference type="InterPro" id="IPR026046">
    <property type="entry name" value="UBIAD1"/>
</dbReference>
<organism evidence="9 10">
    <name type="scientific">Paratrimastix pyriformis</name>
    <dbReference type="NCBI Taxonomy" id="342808"/>
    <lineage>
        <taxon>Eukaryota</taxon>
        <taxon>Metamonada</taxon>
        <taxon>Preaxostyla</taxon>
        <taxon>Paratrimastigidae</taxon>
        <taxon>Paratrimastix</taxon>
    </lineage>
</organism>
<dbReference type="Pfam" id="PF01040">
    <property type="entry name" value="UbiA"/>
    <property type="match status" value="1"/>
</dbReference>
<comment type="caution">
    <text evidence="9">The sequence shown here is derived from an EMBL/GenBank/DDBJ whole genome shotgun (WGS) entry which is preliminary data.</text>
</comment>
<dbReference type="Gene3D" id="1.10.357.140">
    <property type="entry name" value="UbiA prenyltransferase"/>
    <property type="match status" value="1"/>
</dbReference>
<gene>
    <name evidence="9" type="ORF">PAPYR_416</name>
</gene>
<keyword evidence="4" id="KW-0808">Transferase</keyword>
<sequence length="308" mass="34047">MPVTFRSLVLATRPWSWSMTIGNAVLASLGAWKLSHSFDFLNALLAIFVVLFGHSAVNLTNSYWDFISGTDKVKKDGGDKTIAGGILTPKIVRIEYQVCYLLSGLLSLVLVYRVQAWGIAAIFVAMGVLGYMYTAPPVSFKSIALGELIVFFLVGPLLTLTTYFFQTGEISPFVVLYAGIPVGFFSAGVLFCNNVRDRDADRSARIYTLAHALTAPYDRAFLLLCLVLPYLYQAWLACRFFISGATSALTIPALFLPFVVLFAFHWPIYRDFLQGKFGGLEERLAQSCVPYLLLLLPGILLSPSETLF</sequence>
<protein>
    <submittedName>
        <fullName evidence="9">Dihydroxy-2-naphthoate octaprenyltransferase</fullName>
    </submittedName>
</protein>
<feature type="transmembrane region" description="Helical" evidence="8">
    <location>
        <begin position="39"/>
        <end position="57"/>
    </location>
</feature>
<feature type="transmembrane region" description="Helical" evidence="8">
    <location>
        <begin position="15"/>
        <end position="32"/>
    </location>
</feature>
<dbReference type="InterPro" id="IPR000537">
    <property type="entry name" value="UbiA_prenyltransferase"/>
</dbReference>
<keyword evidence="6 8" id="KW-1133">Transmembrane helix</keyword>
<dbReference type="PANTHER" id="PTHR13929:SF0">
    <property type="entry name" value="UBIA PRENYLTRANSFERASE DOMAIN-CONTAINING PROTEIN 1"/>
    <property type="match status" value="1"/>
</dbReference>
<evidence type="ECO:0000256" key="1">
    <source>
        <dbReference type="ARBA" id="ARBA00004141"/>
    </source>
</evidence>
<comment type="pathway">
    <text evidence="2">Quinol/quinone metabolism; menaquinone biosynthesis.</text>
</comment>
<feature type="transmembrane region" description="Helical" evidence="8">
    <location>
        <begin position="171"/>
        <end position="195"/>
    </location>
</feature>
<dbReference type="PIRSF" id="PIRSF005355">
    <property type="entry name" value="UBIAD1"/>
    <property type="match status" value="1"/>
</dbReference>
<evidence type="ECO:0000256" key="7">
    <source>
        <dbReference type="ARBA" id="ARBA00023136"/>
    </source>
</evidence>
<accession>A0ABQ8V251</accession>
<dbReference type="PANTHER" id="PTHR13929">
    <property type="entry name" value="1,4-DIHYDROXY-2-NAPHTHOATE OCTAPRENYLTRANSFERASE"/>
    <property type="match status" value="1"/>
</dbReference>
<evidence type="ECO:0000256" key="5">
    <source>
        <dbReference type="ARBA" id="ARBA00022692"/>
    </source>
</evidence>
<name>A0ABQ8V251_9EUKA</name>
<evidence type="ECO:0000313" key="9">
    <source>
        <dbReference type="EMBL" id="KAJ4463140.1"/>
    </source>
</evidence>
<keyword evidence="3" id="KW-0474">Menaquinone biosynthesis</keyword>
<dbReference type="CDD" id="cd13962">
    <property type="entry name" value="PT_UbiA_UBIAD1"/>
    <property type="match status" value="1"/>
</dbReference>
<evidence type="ECO:0000313" key="10">
    <source>
        <dbReference type="Proteomes" id="UP001141327"/>
    </source>
</evidence>
<feature type="transmembrane region" description="Helical" evidence="8">
    <location>
        <begin position="216"/>
        <end position="235"/>
    </location>
</feature>
<proteinExistence type="predicted"/>
<dbReference type="EMBL" id="JAPMOS010000001">
    <property type="protein sequence ID" value="KAJ4463140.1"/>
    <property type="molecule type" value="Genomic_DNA"/>
</dbReference>
<keyword evidence="5 8" id="KW-0812">Transmembrane</keyword>
<keyword evidence="10" id="KW-1185">Reference proteome</keyword>
<keyword evidence="7 8" id="KW-0472">Membrane</keyword>
<evidence type="ECO:0000256" key="4">
    <source>
        <dbReference type="ARBA" id="ARBA00022679"/>
    </source>
</evidence>
<dbReference type="Proteomes" id="UP001141327">
    <property type="component" value="Unassembled WGS sequence"/>
</dbReference>
<evidence type="ECO:0000256" key="2">
    <source>
        <dbReference type="ARBA" id="ARBA00004863"/>
    </source>
</evidence>
<evidence type="ECO:0000256" key="8">
    <source>
        <dbReference type="SAM" id="Phobius"/>
    </source>
</evidence>
<feature type="transmembrane region" description="Helical" evidence="8">
    <location>
        <begin position="145"/>
        <end position="165"/>
    </location>
</feature>
<dbReference type="InterPro" id="IPR044878">
    <property type="entry name" value="UbiA_sf"/>
</dbReference>
<reference evidence="9" key="1">
    <citation type="journal article" date="2022" name="bioRxiv">
        <title>Genomics of Preaxostyla Flagellates Illuminates Evolutionary Transitions and the Path Towards Mitochondrial Loss.</title>
        <authorList>
            <person name="Novak L.V.F."/>
            <person name="Treitli S.C."/>
            <person name="Pyrih J."/>
            <person name="Halakuc P."/>
            <person name="Pipaliya S.V."/>
            <person name="Vacek V."/>
            <person name="Brzon O."/>
            <person name="Soukal P."/>
            <person name="Eme L."/>
            <person name="Dacks J.B."/>
            <person name="Karnkowska A."/>
            <person name="Elias M."/>
            <person name="Hampl V."/>
        </authorList>
    </citation>
    <scope>NUCLEOTIDE SEQUENCE</scope>
    <source>
        <strain evidence="9">RCP-MX</strain>
    </source>
</reference>